<dbReference type="Pfam" id="PF03732">
    <property type="entry name" value="Retrotrans_gag"/>
    <property type="match status" value="1"/>
</dbReference>
<dbReference type="PANTHER" id="PTHR35046">
    <property type="entry name" value="ZINC KNUCKLE (CCHC-TYPE) FAMILY PROTEIN"/>
    <property type="match status" value="1"/>
</dbReference>
<protein>
    <recommendedName>
        <fullName evidence="7">Reverse transcriptase</fullName>
    </recommendedName>
</protein>
<keyword evidence="1" id="KW-0863">Zinc-finger</keyword>
<dbReference type="CDD" id="cd01647">
    <property type="entry name" value="RT_LTR"/>
    <property type="match status" value="1"/>
</dbReference>
<dbReference type="SUPFAM" id="SSF50630">
    <property type="entry name" value="Acid proteases"/>
    <property type="match status" value="1"/>
</dbReference>
<dbReference type="SMART" id="SM00343">
    <property type="entry name" value="ZnF_C2HC"/>
    <property type="match status" value="1"/>
</dbReference>
<feature type="compositionally biased region" description="Acidic residues" evidence="2">
    <location>
        <begin position="311"/>
        <end position="320"/>
    </location>
</feature>
<dbReference type="Gene3D" id="4.10.60.10">
    <property type="entry name" value="Zinc finger, CCHC-type"/>
    <property type="match status" value="1"/>
</dbReference>
<feature type="domain" description="CCHC-type" evidence="3">
    <location>
        <begin position="289"/>
        <end position="304"/>
    </location>
</feature>
<dbReference type="InterPro" id="IPR043502">
    <property type="entry name" value="DNA/RNA_pol_sf"/>
</dbReference>
<name>A0AA38W9N3_9ASTR</name>
<dbReference type="CDD" id="cd00303">
    <property type="entry name" value="retropepsin_like"/>
    <property type="match status" value="1"/>
</dbReference>
<feature type="compositionally biased region" description="Polar residues" evidence="2">
    <location>
        <begin position="1"/>
        <end position="10"/>
    </location>
</feature>
<dbReference type="InterPro" id="IPR043128">
    <property type="entry name" value="Rev_trsase/Diguanyl_cyclase"/>
</dbReference>
<dbReference type="PROSITE" id="PS50994">
    <property type="entry name" value="INTEGRASE"/>
    <property type="match status" value="1"/>
</dbReference>
<dbReference type="GO" id="GO:0015074">
    <property type="term" value="P:DNA integration"/>
    <property type="evidence" value="ECO:0007669"/>
    <property type="project" value="InterPro"/>
</dbReference>
<dbReference type="GO" id="GO:0008270">
    <property type="term" value="F:zinc ion binding"/>
    <property type="evidence" value="ECO:0007669"/>
    <property type="project" value="UniProtKB-KW"/>
</dbReference>
<proteinExistence type="predicted"/>
<keyword evidence="6" id="KW-1185">Reference proteome</keyword>
<dbReference type="Proteomes" id="UP001172457">
    <property type="component" value="Chromosome 7"/>
</dbReference>
<dbReference type="InterPro" id="IPR056924">
    <property type="entry name" value="SH3_Tf2-1"/>
</dbReference>
<dbReference type="Gene3D" id="3.30.420.10">
    <property type="entry name" value="Ribonuclease H-like superfamily/Ribonuclease H"/>
    <property type="match status" value="1"/>
</dbReference>
<organism evidence="5 6">
    <name type="scientific">Centaurea solstitialis</name>
    <name type="common">yellow star-thistle</name>
    <dbReference type="NCBI Taxonomy" id="347529"/>
    <lineage>
        <taxon>Eukaryota</taxon>
        <taxon>Viridiplantae</taxon>
        <taxon>Streptophyta</taxon>
        <taxon>Embryophyta</taxon>
        <taxon>Tracheophyta</taxon>
        <taxon>Spermatophyta</taxon>
        <taxon>Magnoliopsida</taxon>
        <taxon>eudicotyledons</taxon>
        <taxon>Gunneridae</taxon>
        <taxon>Pentapetalae</taxon>
        <taxon>asterids</taxon>
        <taxon>campanulids</taxon>
        <taxon>Asterales</taxon>
        <taxon>Asteraceae</taxon>
        <taxon>Carduoideae</taxon>
        <taxon>Cardueae</taxon>
        <taxon>Centaureinae</taxon>
        <taxon>Centaurea</taxon>
    </lineage>
</organism>
<evidence type="ECO:0000313" key="6">
    <source>
        <dbReference type="Proteomes" id="UP001172457"/>
    </source>
</evidence>
<dbReference type="InterPro" id="IPR001878">
    <property type="entry name" value="Znf_CCHC"/>
</dbReference>
<dbReference type="Gene3D" id="2.40.70.10">
    <property type="entry name" value="Acid Proteases"/>
    <property type="match status" value="1"/>
</dbReference>
<evidence type="ECO:0008006" key="7">
    <source>
        <dbReference type="Google" id="ProtNLM"/>
    </source>
</evidence>
<dbReference type="Pfam" id="PF00078">
    <property type="entry name" value="RVT_1"/>
    <property type="match status" value="1"/>
</dbReference>
<evidence type="ECO:0000256" key="2">
    <source>
        <dbReference type="SAM" id="MobiDB-lite"/>
    </source>
</evidence>
<sequence>MNANTTTLANIFNGRQIRDEPERRPPPRRPTPSIHSSPESDPEEEEQPPRNDPDYRMKADIPYFNENVGVEDFLDWQIEVDHFFEIMEILERKQVKMVAFRLKSTAAIWWERLTTERQRQRKGPVRSWRQMKQLMSDRFLPEDYEQILYRMYWDCSQGTRSMSEYTTEFICYSYRNRLGETEGQKVARYISGLKSSIQEKIGLQTAWTVAEASNLAMKAELMEKNAPSTYRRYPGQTSTDTSSSNPDKGNNVVTRPSPRNSDPPQTTTPAKPTASKPANPYAKPTGSNCFRCGEPGHRSNECNQRRTTALVEEDQNEEKGEYDDLDFAEEDLEEKVVCVLQRVLLTPKEEGQRKNLFRTYCAINNKVCNLIVDNGSCENLVSQKLVDHLGLPTQPHDVPYSLGWVKKGPQVRVTQTCKVPFSIGNHYKADVLCDVLEMDACHILLGRPWQFDHDVTYRGRDNIITENSNEISEEVEEILRDFKELTADDLPPELPPMRDIQHQIDLILGANLPNLPHYRMSPKENEILREQVEDLLRKAFIRESLSPCAVPVLLVPKKGNQWRMCIDSRAINKITIKYRFPIPRLEDMLDSFSGAMIFTKIDLRSGYHQIRIRPDDEWKTTFKTPFGLYEWLVMSFGTSNAPSFIVGEAGIEVDEEKLRAIREWPTPKTVSEVRGIGVGAVLSQEKRPVAFFSEELSEARQKWILKKQYEEDDDFKDIFLKCKSGSSMDDYHKRDGYLFKGNQFCVPNSSKPKHWSLFSFTNSGGYLARFVNGFCSWLTSNSKGVDSIFVVVDQFSKMTHFIACKKTADTSNIAKLFFKEIVRLHGVPKTITSDRDAKFLSHFWITLWRLFGTMLNKSTTAHPQSDGQTEVTNRTLGNMLRKDDVMVFLRKERFPVGTYGNLQPNKYGPFKITKKINDNAYVVALPDSLHISNTFNVADLYDYK</sequence>
<keyword evidence="1" id="KW-0479">Metal-binding</keyword>
<dbReference type="InterPro" id="IPR036397">
    <property type="entry name" value="RNaseH_sf"/>
</dbReference>
<feature type="compositionally biased region" description="Basic and acidic residues" evidence="2">
    <location>
        <begin position="294"/>
        <end position="304"/>
    </location>
</feature>
<dbReference type="GO" id="GO:0003676">
    <property type="term" value="F:nucleic acid binding"/>
    <property type="evidence" value="ECO:0007669"/>
    <property type="project" value="InterPro"/>
</dbReference>
<dbReference type="InterPro" id="IPR005162">
    <property type="entry name" value="Retrotrans_gag_dom"/>
</dbReference>
<comment type="caution">
    <text evidence="5">The sequence shown here is derived from an EMBL/GenBank/DDBJ whole genome shotgun (WGS) entry which is preliminary data.</text>
</comment>
<gene>
    <name evidence="5" type="ORF">OSB04_028820</name>
</gene>
<dbReference type="SUPFAM" id="SSF53098">
    <property type="entry name" value="Ribonuclease H-like"/>
    <property type="match status" value="1"/>
</dbReference>
<evidence type="ECO:0000259" key="3">
    <source>
        <dbReference type="PROSITE" id="PS50158"/>
    </source>
</evidence>
<dbReference type="AlphaFoldDB" id="A0AA38W9N3"/>
<feature type="domain" description="Integrase catalytic" evidence="4">
    <location>
        <begin position="748"/>
        <end position="882"/>
    </location>
</feature>
<evidence type="ECO:0000259" key="4">
    <source>
        <dbReference type="PROSITE" id="PS50994"/>
    </source>
</evidence>
<dbReference type="InterPro" id="IPR000477">
    <property type="entry name" value="RT_dom"/>
</dbReference>
<feature type="compositionally biased region" description="Low complexity" evidence="2">
    <location>
        <begin position="263"/>
        <end position="280"/>
    </location>
</feature>
<dbReference type="PROSITE" id="PS50158">
    <property type="entry name" value="ZF_CCHC"/>
    <property type="match status" value="1"/>
</dbReference>
<keyword evidence="1" id="KW-0862">Zinc</keyword>
<dbReference type="InterPro" id="IPR012337">
    <property type="entry name" value="RNaseH-like_sf"/>
</dbReference>
<feature type="compositionally biased region" description="Basic and acidic residues" evidence="2">
    <location>
        <begin position="16"/>
        <end position="25"/>
    </location>
</feature>
<accession>A0AA38W9N3</accession>
<reference evidence="5" key="1">
    <citation type="submission" date="2023-03" db="EMBL/GenBank/DDBJ databases">
        <title>Chromosome-scale reference genome and RAD-based genetic map of yellow starthistle (Centaurea solstitialis) reveal putative structural variation and QTLs associated with invader traits.</title>
        <authorList>
            <person name="Reatini B."/>
            <person name="Cang F.A."/>
            <person name="Jiang Q."/>
            <person name="Mckibben M.T.W."/>
            <person name="Barker M.S."/>
            <person name="Rieseberg L.H."/>
            <person name="Dlugosch K.M."/>
        </authorList>
    </citation>
    <scope>NUCLEOTIDE SEQUENCE</scope>
    <source>
        <strain evidence="5">CAN-66</strain>
        <tissue evidence="5">Leaf</tissue>
    </source>
</reference>
<dbReference type="InterPro" id="IPR036875">
    <property type="entry name" value="Znf_CCHC_sf"/>
</dbReference>
<dbReference type="Gene3D" id="3.10.10.10">
    <property type="entry name" value="HIV Type 1 Reverse Transcriptase, subunit A, domain 1"/>
    <property type="match status" value="1"/>
</dbReference>
<feature type="compositionally biased region" description="Polar residues" evidence="2">
    <location>
        <begin position="235"/>
        <end position="262"/>
    </location>
</feature>
<feature type="region of interest" description="Disordered" evidence="2">
    <location>
        <begin position="226"/>
        <end position="320"/>
    </location>
</feature>
<evidence type="ECO:0000313" key="5">
    <source>
        <dbReference type="EMBL" id="KAJ9542314.1"/>
    </source>
</evidence>
<dbReference type="SUPFAM" id="SSF57756">
    <property type="entry name" value="Retrovirus zinc finger-like domains"/>
    <property type="match status" value="1"/>
</dbReference>
<dbReference type="Pfam" id="PF24626">
    <property type="entry name" value="SH3_Tf2-1"/>
    <property type="match status" value="1"/>
</dbReference>
<dbReference type="PANTHER" id="PTHR35046:SF18">
    <property type="entry name" value="RNA-DIRECTED DNA POLYMERASE"/>
    <property type="match status" value="1"/>
</dbReference>
<dbReference type="InterPro" id="IPR001584">
    <property type="entry name" value="Integrase_cat-core"/>
</dbReference>
<dbReference type="Gene3D" id="3.30.70.270">
    <property type="match status" value="1"/>
</dbReference>
<dbReference type="SUPFAM" id="SSF56672">
    <property type="entry name" value="DNA/RNA polymerases"/>
    <property type="match status" value="1"/>
</dbReference>
<dbReference type="InterPro" id="IPR021109">
    <property type="entry name" value="Peptidase_aspartic_dom_sf"/>
</dbReference>
<feature type="region of interest" description="Disordered" evidence="2">
    <location>
        <begin position="1"/>
        <end position="57"/>
    </location>
</feature>
<feature type="compositionally biased region" description="Basic and acidic residues" evidence="2">
    <location>
        <begin position="47"/>
        <end position="57"/>
    </location>
</feature>
<dbReference type="EMBL" id="JARYMX010000007">
    <property type="protein sequence ID" value="KAJ9542314.1"/>
    <property type="molecule type" value="Genomic_DNA"/>
</dbReference>
<evidence type="ECO:0000256" key="1">
    <source>
        <dbReference type="PROSITE-ProRule" id="PRU00047"/>
    </source>
</evidence>
<dbReference type="Pfam" id="PF00098">
    <property type="entry name" value="zf-CCHC"/>
    <property type="match status" value="1"/>
</dbReference>